<evidence type="ECO:0000313" key="3">
    <source>
        <dbReference type="Proteomes" id="UP000294911"/>
    </source>
</evidence>
<dbReference type="PROSITE" id="PS51257">
    <property type="entry name" value="PROKAR_LIPOPROTEIN"/>
    <property type="match status" value="1"/>
</dbReference>
<dbReference type="RefSeq" id="WP_132878210.1">
    <property type="nucleotide sequence ID" value="NZ_SLXQ01000007.1"/>
</dbReference>
<evidence type="ECO:0000256" key="1">
    <source>
        <dbReference type="SAM" id="SignalP"/>
    </source>
</evidence>
<proteinExistence type="predicted"/>
<reference evidence="2 3" key="1">
    <citation type="submission" date="2019-03" db="EMBL/GenBank/DDBJ databases">
        <title>Genomic Encyclopedia of Type Strains, Phase IV (KMG-IV): sequencing the most valuable type-strain genomes for metagenomic binning, comparative biology and taxonomic classification.</title>
        <authorList>
            <person name="Goeker M."/>
        </authorList>
    </citation>
    <scope>NUCLEOTIDE SEQUENCE [LARGE SCALE GENOMIC DNA]</scope>
    <source>
        <strain evidence="2 3">DSM 45765</strain>
    </source>
</reference>
<gene>
    <name evidence="2" type="ORF">EV191_107252</name>
</gene>
<dbReference type="EMBL" id="SLXQ01000007">
    <property type="protein sequence ID" value="TCP50988.1"/>
    <property type="molecule type" value="Genomic_DNA"/>
</dbReference>
<dbReference type="SUPFAM" id="SSF101898">
    <property type="entry name" value="NHL repeat"/>
    <property type="match status" value="1"/>
</dbReference>
<dbReference type="InterPro" id="IPR015943">
    <property type="entry name" value="WD40/YVTN_repeat-like_dom_sf"/>
</dbReference>
<name>A0A4R2QQP1_9PSEU</name>
<organism evidence="2 3">
    <name type="scientific">Tamaricihabitans halophyticus</name>
    <dbReference type="NCBI Taxonomy" id="1262583"/>
    <lineage>
        <taxon>Bacteria</taxon>
        <taxon>Bacillati</taxon>
        <taxon>Actinomycetota</taxon>
        <taxon>Actinomycetes</taxon>
        <taxon>Pseudonocardiales</taxon>
        <taxon>Pseudonocardiaceae</taxon>
        <taxon>Tamaricihabitans</taxon>
    </lineage>
</organism>
<accession>A0A4R2QQP1</accession>
<evidence type="ECO:0008006" key="4">
    <source>
        <dbReference type="Google" id="ProtNLM"/>
    </source>
</evidence>
<feature type="chain" id="PRO_5020524212" description="DNA-binding beta-propeller fold protein YncE" evidence="1">
    <location>
        <begin position="24"/>
        <end position="338"/>
    </location>
</feature>
<sequence>MRRGRVTLALCVLVMLGTATACASGDEPNDSLQAVENPVAAKPAAAPAQAEPDGTVHPLAEDVSAMVADPSTRTIVVVFADTPELRLYAMDEPEARPRTVKLPGPPDSLNRSDADGVVLASIGARNQVVRVSLPTGSTTPIDVAGAPVSAAERGDRMLVGLRESKGVRMVDNGRPGKTTSGELYGADQVLTVADRAYVLDRKRTAVFEVKQDEGDIGSGQRVGFGAGAAVVDSYERLLVTDTRGDALLALSTDPLLVRQQFPVPGAPYGIAYDEKRDLAWVTLTARNEVVGFDVAGGEPEERYRFSSVRQPNSVTVDSHTGRVFVASATGDGLQVMRP</sequence>
<dbReference type="Proteomes" id="UP000294911">
    <property type="component" value="Unassembled WGS sequence"/>
</dbReference>
<keyword evidence="1" id="KW-0732">Signal</keyword>
<feature type="signal peptide" evidence="1">
    <location>
        <begin position="1"/>
        <end position="23"/>
    </location>
</feature>
<keyword evidence="3" id="KW-1185">Reference proteome</keyword>
<evidence type="ECO:0000313" key="2">
    <source>
        <dbReference type="EMBL" id="TCP50988.1"/>
    </source>
</evidence>
<protein>
    <recommendedName>
        <fullName evidence="4">DNA-binding beta-propeller fold protein YncE</fullName>
    </recommendedName>
</protein>
<dbReference type="AlphaFoldDB" id="A0A4R2QQP1"/>
<dbReference type="OrthoDB" id="4446106at2"/>
<comment type="caution">
    <text evidence="2">The sequence shown here is derived from an EMBL/GenBank/DDBJ whole genome shotgun (WGS) entry which is preliminary data.</text>
</comment>
<dbReference type="Gene3D" id="2.130.10.10">
    <property type="entry name" value="YVTN repeat-like/Quinoprotein amine dehydrogenase"/>
    <property type="match status" value="1"/>
</dbReference>